<evidence type="ECO:0000256" key="10">
    <source>
        <dbReference type="ARBA" id="ARBA00023136"/>
    </source>
</evidence>
<evidence type="ECO:0000256" key="3">
    <source>
        <dbReference type="ARBA" id="ARBA00022448"/>
    </source>
</evidence>
<organism evidence="14">
    <name type="scientific">Lotharella oceanica</name>
    <dbReference type="NCBI Taxonomy" id="641309"/>
    <lineage>
        <taxon>Eukaryota</taxon>
        <taxon>Sar</taxon>
        <taxon>Rhizaria</taxon>
        <taxon>Cercozoa</taxon>
        <taxon>Chlorarachniophyceae</taxon>
        <taxon>Lotharella</taxon>
    </lineage>
</organism>
<keyword evidence="9" id="KW-0408">Iron</keyword>
<dbReference type="GO" id="GO:0046872">
    <property type="term" value="F:metal ion binding"/>
    <property type="evidence" value="ECO:0007669"/>
    <property type="project" value="UniProtKB-KW"/>
</dbReference>
<keyword evidence="4" id="KW-0349">Heme</keyword>
<dbReference type="GO" id="GO:0020037">
    <property type="term" value="F:heme binding"/>
    <property type="evidence" value="ECO:0007669"/>
    <property type="project" value="TreeGrafter"/>
</dbReference>
<feature type="transmembrane region" description="Helical" evidence="12">
    <location>
        <begin position="62"/>
        <end position="82"/>
    </location>
</feature>
<dbReference type="CDD" id="cd08760">
    <property type="entry name" value="Cyt_b561_FRRS1_like"/>
    <property type="match status" value="1"/>
</dbReference>
<name>A0A7S2TQH7_9EUKA</name>
<accession>A0A7S2TQH7</accession>
<feature type="domain" description="Cytochrome b561" evidence="13">
    <location>
        <begin position="1"/>
        <end position="165"/>
    </location>
</feature>
<proteinExistence type="predicted"/>
<evidence type="ECO:0000259" key="13">
    <source>
        <dbReference type="PROSITE" id="PS50939"/>
    </source>
</evidence>
<keyword evidence="6" id="KW-0479">Metal-binding</keyword>
<feature type="transmembrane region" description="Helical" evidence="12">
    <location>
        <begin position="142"/>
        <end position="163"/>
    </location>
</feature>
<evidence type="ECO:0000256" key="5">
    <source>
        <dbReference type="ARBA" id="ARBA00022692"/>
    </source>
</evidence>
<dbReference type="PANTHER" id="PTHR15422">
    <property type="entry name" value="OS05G0565100 PROTEIN"/>
    <property type="match status" value="1"/>
</dbReference>
<feature type="region of interest" description="Disordered" evidence="11">
    <location>
        <begin position="170"/>
        <end position="213"/>
    </location>
</feature>
<evidence type="ECO:0000313" key="14">
    <source>
        <dbReference type="EMBL" id="CAD9764537.1"/>
    </source>
</evidence>
<sequence>MWIAFALLMPGAIFVSRYAKVYAPTRWLMIHIGMQMLGVILAIAGLAIALDNFDEPLESSHGKLGVTLMAFYFVQILMGGLARPEKTNPKTRCRTVWEYTHKGFGLSIVILGLINVFLGLTVEEMEEEEGEGGGDDDEELEHTPQIVMHTIWIVVLLVTMSILEWKCRTSASGSGTAGVSDIGDAVGNEDGAAGKSDDPAPPVEMAPQVDGKLQDVDSAIEPQDVGSIAAADQELGAV</sequence>
<protein>
    <recommendedName>
        <fullName evidence="13">Cytochrome b561 domain-containing protein</fullName>
    </recommendedName>
</protein>
<evidence type="ECO:0000256" key="12">
    <source>
        <dbReference type="SAM" id="Phobius"/>
    </source>
</evidence>
<evidence type="ECO:0000256" key="8">
    <source>
        <dbReference type="ARBA" id="ARBA00022989"/>
    </source>
</evidence>
<keyword evidence="8 12" id="KW-1133">Transmembrane helix</keyword>
<feature type="transmembrane region" description="Helical" evidence="12">
    <location>
        <begin position="27"/>
        <end position="50"/>
    </location>
</feature>
<dbReference type="SMART" id="SM00665">
    <property type="entry name" value="B561"/>
    <property type="match status" value="1"/>
</dbReference>
<dbReference type="Pfam" id="PF03188">
    <property type="entry name" value="Cytochrom_B561"/>
    <property type="match status" value="1"/>
</dbReference>
<dbReference type="GO" id="GO:0140575">
    <property type="term" value="F:transmembrane monodehydroascorbate reductase activity"/>
    <property type="evidence" value="ECO:0007669"/>
    <property type="project" value="InterPro"/>
</dbReference>
<comment type="subcellular location">
    <subcellularLocation>
        <location evidence="2">Membrane</location>
        <topology evidence="2">Multi-pass membrane protein</topology>
    </subcellularLocation>
</comment>
<evidence type="ECO:0000256" key="11">
    <source>
        <dbReference type="SAM" id="MobiDB-lite"/>
    </source>
</evidence>
<evidence type="ECO:0000256" key="6">
    <source>
        <dbReference type="ARBA" id="ARBA00022723"/>
    </source>
</evidence>
<evidence type="ECO:0000256" key="1">
    <source>
        <dbReference type="ARBA" id="ARBA00001970"/>
    </source>
</evidence>
<dbReference type="InterPro" id="IPR006593">
    <property type="entry name" value="Cyt_b561/ferric_Rdtase_TM"/>
</dbReference>
<keyword evidence="3" id="KW-0813">Transport</keyword>
<gene>
    <name evidence="14" type="ORF">LSP00402_LOCUS10209</name>
</gene>
<dbReference type="EMBL" id="HBHP01016474">
    <property type="protein sequence ID" value="CAD9764537.1"/>
    <property type="molecule type" value="Transcribed_RNA"/>
</dbReference>
<dbReference type="AlphaFoldDB" id="A0A7S2TQH7"/>
<keyword evidence="7" id="KW-0249">Electron transport</keyword>
<dbReference type="InterPro" id="IPR045150">
    <property type="entry name" value="CYB561D1/2"/>
</dbReference>
<dbReference type="PANTHER" id="PTHR15422:SF24">
    <property type="entry name" value="DOMON RELATED DOMAIN-CONTAINING PROTEIN"/>
    <property type="match status" value="1"/>
</dbReference>
<evidence type="ECO:0000256" key="2">
    <source>
        <dbReference type="ARBA" id="ARBA00004141"/>
    </source>
</evidence>
<evidence type="ECO:0000256" key="9">
    <source>
        <dbReference type="ARBA" id="ARBA00023004"/>
    </source>
</evidence>
<keyword evidence="5 12" id="KW-0812">Transmembrane</keyword>
<evidence type="ECO:0000256" key="4">
    <source>
        <dbReference type="ARBA" id="ARBA00022617"/>
    </source>
</evidence>
<dbReference type="GO" id="GO:0016020">
    <property type="term" value="C:membrane"/>
    <property type="evidence" value="ECO:0007669"/>
    <property type="project" value="UniProtKB-SubCell"/>
</dbReference>
<evidence type="ECO:0000256" key="7">
    <source>
        <dbReference type="ARBA" id="ARBA00022982"/>
    </source>
</evidence>
<reference evidence="14" key="1">
    <citation type="submission" date="2021-01" db="EMBL/GenBank/DDBJ databases">
        <authorList>
            <person name="Corre E."/>
            <person name="Pelletier E."/>
            <person name="Niang G."/>
            <person name="Scheremetjew M."/>
            <person name="Finn R."/>
            <person name="Kale V."/>
            <person name="Holt S."/>
            <person name="Cochrane G."/>
            <person name="Meng A."/>
            <person name="Brown T."/>
            <person name="Cohen L."/>
        </authorList>
    </citation>
    <scope>NUCLEOTIDE SEQUENCE</scope>
    <source>
        <strain evidence="14">CCMP622</strain>
    </source>
</reference>
<dbReference type="PROSITE" id="PS50939">
    <property type="entry name" value="CYTOCHROME_B561"/>
    <property type="match status" value="1"/>
</dbReference>
<comment type="cofactor">
    <cofactor evidence="1">
        <name>heme b</name>
        <dbReference type="ChEBI" id="CHEBI:60344"/>
    </cofactor>
</comment>
<feature type="transmembrane region" description="Helical" evidence="12">
    <location>
        <begin position="103"/>
        <end position="122"/>
    </location>
</feature>
<keyword evidence="10 12" id="KW-0472">Membrane</keyword>
<dbReference type="Gene3D" id="1.20.120.1770">
    <property type="match status" value="1"/>
</dbReference>